<dbReference type="PIRSF" id="PIRSF001273">
    <property type="entry name" value="CDH"/>
    <property type="match status" value="1"/>
</dbReference>
<evidence type="ECO:0000256" key="16">
    <source>
        <dbReference type="ARBA" id="ARBA00023264"/>
    </source>
</evidence>
<keyword evidence="11" id="KW-0378">Hydrolase</keyword>
<dbReference type="EMBL" id="FNRQ01000004">
    <property type="protein sequence ID" value="SEA94155.1"/>
    <property type="molecule type" value="Genomic_DNA"/>
</dbReference>
<dbReference type="SUPFAM" id="SSF54197">
    <property type="entry name" value="HIT-like"/>
    <property type="match status" value="1"/>
</dbReference>
<dbReference type="InterPro" id="IPR003763">
    <property type="entry name" value="CDP-diacylglyc_Pase"/>
</dbReference>
<dbReference type="InterPro" id="IPR036265">
    <property type="entry name" value="HIT-like_sf"/>
</dbReference>
<dbReference type="GO" id="GO:0008654">
    <property type="term" value="P:phospholipid biosynthetic process"/>
    <property type="evidence" value="ECO:0007669"/>
    <property type="project" value="UniProtKB-KW"/>
</dbReference>
<evidence type="ECO:0000256" key="7">
    <source>
        <dbReference type="ARBA" id="ARBA00019608"/>
    </source>
</evidence>
<proteinExistence type="inferred from homology"/>
<comment type="similarity">
    <text evidence="5">Belongs to the Cdh family.</text>
</comment>
<evidence type="ECO:0000256" key="18">
    <source>
        <dbReference type="ARBA" id="ARBA00032892"/>
    </source>
</evidence>
<evidence type="ECO:0000256" key="10">
    <source>
        <dbReference type="ARBA" id="ARBA00022692"/>
    </source>
</evidence>
<gene>
    <name evidence="19" type="ORF">SAMN05192564_104217</name>
</gene>
<keyword evidence="20" id="KW-1185">Reference proteome</keyword>
<keyword evidence="13" id="KW-0443">Lipid metabolism</keyword>
<evidence type="ECO:0000256" key="4">
    <source>
        <dbReference type="ARBA" id="ARBA00005189"/>
    </source>
</evidence>
<evidence type="ECO:0000256" key="17">
    <source>
        <dbReference type="ARBA" id="ARBA00032888"/>
    </source>
</evidence>
<evidence type="ECO:0000256" key="11">
    <source>
        <dbReference type="ARBA" id="ARBA00022801"/>
    </source>
</evidence>
<sequence length="249" mass="27329">MRLALYTFISVVLAATSSGCATLAAADSNALWRIVDGQCVMSMQSSGTPGFCTRVDLQAHYAILKDINGSSQYLLIPTDRVTGIESPQILADDAPPYWSDAWNARTYVQKAVKQELGDEQLGLEINSPYRRSQSQLHIHIDCLRKDVIDVLARYRRDAPGKWHWDTIDGNRYRVMRVASIDGADDPFRVVARDLPNDTTMASQTILVTGAGPSAKSDGWLIVNSSLDLDEGSGSAEPLMDHACKLARKS</sequence>
<dbReference type="STRING" id="83784.SAMN05192564_104217"/>
<accession>A0A1H4FA01</accession>
<evidence type="ECO:0000313" key="19">
    <source>
        <dbReference type="EMBL" id="SEA94155.1"/>
    </source>
</evidence>
<name>A0A1H4FA01_9BURK</name>
<keyword evidence="12" id="KW-1133">Transmembrane helix</keyword>
<keyword evidence="9" id="KW-0444">Lipid biosynthesis</keyword>
<evidence type="ECO:0000256" key="3">
    <source>
        <dbReference type="ARBA" id="ARBA00004927"/>
    </source>
</evidence>
<evidence type="ECO:0000313" key="20">
    <source>
        <dbReference type="Proteomes" id="UP000198638"/>
    </source>
</evidence>
<keyword evidence="8" id="KW-1003">Cell membrane</keyword>
<protein>
    <recommendedName>
        <fullName evidence="7">CDP-diacylglycerol pyrophosphatase</fullName>
        <ecNumber evidence="6">3.6.1.26</ecNumber>
    </recommendedName>
    <alternativeName>
        <fullName evidence="17">CDP-diacylglycerol phosphatidylhydrolase</fullName>
    </alternativeName>
    <alternativeName>
        <fullName evidence="18">CDP-diglyceride hydrolase</fullName>
    </alternativeName>
</protein>
<dbReference type="Gene3D" id="3.30.428.30">
    <property type="entry name" value="HIT family - CDH-like"/>
    <property type="match status" value="1"/>
</dbReference>
<dbReference type="Pfam" id="PF02611">
    <property type="entry name" value="CDH"/>
    <property type="match status" value="1"/>
</dbReference>
<keyword evidence="16" id="KW-1208">Phospholipid metabolism</keyword>
<dbReference type="UniPathway" id="UPA00609">
    <property type="reaction ID" value="UER00664"/>
</dbReference>
<evidence type="ECO:0000256" key="2">
    <source>
        <dbReference type="ARBA" id="ARBA00004162"/>
    </source>
</evidence>
<evidence type="ECO:0000256" key="8">
    <source>
        <dbReference type="ARBA" id="ARBA00022475"/>
    </source>
</evidence>
<comment type="pathway">
    <text evidence="4">Lipid metabolism.</text>
</comment>
<evidence type="ECO:0000256" key="13">
    <source>
        <dbReference type="ARBA" id="ARBA00023098"/>
    </source>
</evidence>
<keyword evidence="14" id="KW-0472">Membrane</keyword>
<dbReference type="EC" id="3.6.1.26" evidence="6"/>
<dbReference type="AlphaFoldDB" id="A0A1H4FA01"/>
<comment type="subcellular location">
    <subcellularLocation>
        <location evidence="2">Cell membrane</location>
        <topology evidence="2">Single-pass membrane protein</topology>
    </subcellularLocation>
</comment>
<evidence type="ECO:0000256" key="12">
    <source>
        <dbReference type="ARBA" id="ARBA00022989"/>
    </source>
</evidence>
<comment type="catalytic activity">
    <reaction evidence="1">
        <text>a CDP-1,2-diacyl-sn-glycerol + H2O = a 1,2-diacyl-sn-glycero-3-phosphate + CMP + 2 H(+)</text>
        <dbReference type="Rhea" id="RHEA:15221"/>
        <dbReference type="ChEBI" id="CHEBI:15377"/>
        <dbReference type="ChEBI" id="CHEBI:15378"/>
        <dbReference type="ChEBI" id="CHEBI:58332"/>
        <dbReference type="ChEBI" id="CHEBI:58608"/>
        <dbReference type="ChEBI" id="CHEBI:60377"/>
        <dbReference type="EC" id="3.6.1.26"/>
    </reaction>
</comment>
<evidence type="ECO:0000256" key="5">
    <source>
        <dbReference type="ARBA" id="ARBA00006435"/>
    </source>
</evidence>
<organism evidence="19 20">
    <name type="scientific">Paraburkholderia sartisoli</name>
    <dbReference type="NCBI Taxonomy" id="83784"/>
    <lineage>
        <taxon>Bacteria</taxon>
        <taxon>Pseudomonadati</taxon>
        <taxon>Pseudomonadota</taxon>
        <taxon>Betaproteobacteria</taxon>
        <taxon>Burkholderiales</taxon>
        <taxon>Burkholderiaceae</taxon>
        <taxon>Paraburkholderia</taxon>
    </lineage>
</organism>
<keyword evidence="10" id="KW-0812">Transmembrane</keyword>
<dbReference type="PROSITE" id="PS51257">
    <property type="entry name" value="PROKAR_LIPOPROTEIN"/>
    <property type="match status" value="1"/>
</dbReference>
<evidence type="ECO:0000256" key="15">
    <source>
        <dbReference type="ARBA" id="ARBA00023209"/>
    </source>
</evidence>
<reference evidence="20" key="1">
    <citation type="submission" date="2016-10" db="EMBL/GenBank/DDBJ databases">
        <authorList>
            <person name="Varghese N."/>
            <person name="Submissions S."/>
        </authorList>
    </citation>
    <scope>NUCLEOTIDE SEQUENCE [LARGE SCALE GENOMIC DNA]</scope>
    <source>
        <strain evidence="20">LMG 24000</strain>
    </source>
</reference>
<dbReference type="Proteomes" id="UP000198638">
    <property type="component" value="Unassembled WGS sequence"/>
</dbReference>
<dbReference type="RefSeq" id="WP_090534312.1">
    <property type="nucleotide sequence ID" value="NZ_FNRQ01000004.1"/>
</dbReference>
<evidence type="ECO:0000256" key="6">
    <source>
        <dbReference type="ARBA" id="ARBA00012375"/>
    </source>
</evidence>
<evidence type="ECO:0000256" key="9">
    <source>
        <dbReference type="ARBA" id="ARBA00022516"/>
    </source>
</evidence>
<dbReference type="GO" id="GO:0046342">
    <property type="term" value="P:CDP-diacylglycerol catabolic process"/>
    <property type="evidence" value="ECO:0007669"/>
    <property type="project" value="UniProtKB-UniPathway"/>
</dbReference>
<keyword evidence="15" id="KW-0594">Phospholipid biosynthesis</keyword>
<comment type="pathway">
    <text evidence="3">Phospholipid metabolism; CDP-diacylglycerol degradation; phosphatidate from CDP-diacylglycerol: step 1/1.</text>
</comment>
<dbReference type="GO" id="GO:0005886">
    <property type="term" value="C:plasma membrane"/>
    <property type="evidence" value="ECO:0007669"/>
    <property type="project" value="UniProtKB-SubCell"/>
</dbReference>
<evidence type="ECO:0000256" key="14">
    <source>
        <dbReference type="ARBA" id="ARBA00023136"/>
    </source>
</evidence>
<dbReference type="OrthoDB" id="481399at2"/>
<evidence type="ECO:0000256" key="1">
    <source>
        <dbReference type="ARBA" id="ARBA00001007"/>
    </source>
</evidence>
<dbReference type="GO" id="GO:0008715">
    <property type="term" value="F:CDP-diacylglycerol diphosphatase activity"/>
    <property type="evidence" value="ECO:0007669"/>
    <property type="project" value="UniProtKB-EC"/>
</dbReference>